<name>A0ABQ9VYJ3_SAGOE</name>
<keyword evidence="3" id="KW-1185">Reference proteome</keyword>
<sequence length="115" mass="11991">MGSRHFELIFDHVGHYGREGSVSFRCGGVLARCSRSENISTPSFPPRNAGPELGLSPRTGSGNWQVSRGAGLAPGAPVAGQPMLEPPSPSPEGPDRTRRGCLCLAAGFSNPPPLP</sequence>
<feature type="region of interest" description="Disordered" evidence="1">
    <location>
        <begin position="37"/>
        <end position="101"/>
    </location>
</feature>
<evidence type="ECO:0000256" key="1">
    <source>
        <dbReference type="SAM" id="MobiDB-lite"/>
    </source>
</evidence>
<feature type="compositionally biased region" description="Low complexity" evidence="1">
    <location>
        <begin position="69"/>
        <end position="82"/>
    </location>
</feature>
<proteinExistence type="predicted"/>
<protein>
    <submittedName>
        <fullName evidence="2">Uncharacterized protein</fullName>
    </submittedName>
</protein>
<dbReference type="Proteomes" id="UP001266305">
    <property type="component" value="Unassembled WGS sequence"/>
</dbReference>
<evidence type="ECO:0000313" key="2">
    <source>
        <dbReference type="EMBL" id="KAK2114195.1"/>
    </source>
</evidence>
<comment type="caution">
    <text evidence="2">The sequence shown here is derived from an EMBL/GenBank/DDBJ whole genome shotgun (WGS) entry which is preliminary data.</text>
</comment>
<dbReference type="EMBL" id="JASSZA010000004">
    <property type="protein sequence ID" value="KAK2114195.1"/>
    <property type="molecule type" value="Genomic_DNA"/>
</dbReference>
<organism evidence="2 3">
    <name type="scientific">Saguinus oedipus</name>
    <name type="common">Cotton-top tamarin</name>
    <name type="synonym">Oedipomidas oedipus</name>
    <dbReference type="NCBI Taxonomy" id="9490"/>
    <lineage>
        <taxon>Eukaryota</taxon>
        <taxon>Metazoa</taxon>
        <taxon>Chordata</taxon>
        <taxon>Craniata</taxon>
        <taxon>Vertebrata</taxon>
        <taxon>Euteleostomi</taxon>
        <taxon>Mammalia</taxon>
        <taxon>Eutheria</taxon>
        <taxon>Euarchontoglires</taxon>
        <taxon>Primates</taxon>
        <taxon>Haplorrhini</taxon>
        <taxon>Platyrrhini</taxon>
        <taxon>Cebidae</taxon>
        <taxon>Callitrichinae</taxon>
        <taxon>Saguinus</taxon>
    </lineage>
</organism>
<reference evidence="2 3" key="1">
    <citation type="submission" date="2023-05" db="EMBL/GenBank/DDBJ databases">
        <title>B98-5 Cell Line De Novo Hybrid Assembly: An Optical Mapping Approach.</title>
        <authorList>
            <person name="Kananen K."/>
            <person name="Auerbach J.A."/>
            <person name="Kautto E."/>
            <person name="Blachly J.S."/>
        </authorList>
    </citation>
    <scope>NUCLEOTIDE SEQUENCE [LARGE SCALE GENOMIC DNA]</scope>
    <source>
        <strain evidence="2">B95-8</strain>
        <tissue evidence="2">Cell line</tissue>
    </source>
</reference>
<accession>A0ABQ9VYJ3</accession>
<evidence type="ECO:0000313" key="3">
    <source>
        <dbReference type="Proteomes" id="UP001266305"/>
    </source>
</evidence>
<gene>
    <name evidence="2" type="ORF">P7K49_008461</name>
</gene>